<dbReference type="OrthoDB" id="7931994at2"/>
<evidence type="ECO:0000256" key="1">
    <source>
        <dbReference type="SAM" id="SignalP"/>
    </source>
</evidence>
<dbReference type="STRING" id="639283.Snov_2259"/>
<dbReference type="RefSeq" id="WP_013167059.1">
    <property type="nucleotide sequence ID" value="NC_014217.1"/>
</dbReference>
<dbReference type="eggNOG" id="ENOG5031B8S">
    <property type="taxonomic scope" value="Bacteria"/>
</dbReference>
<feature type="chain" id="PRO_5003092111" evidence="1">
    <location>
        <begin position="27"/>
        <end position="135"/>
    </location>
</feature>
<sequence>MIRHICAAALAALAFAAPIPVMPALAQEAVSLVGTWNGPRERIAKEGGRIEGTATLVITVQNGRTFTGHLSRAYASGGPVDEPLWGAFTPGGNLIAGADEEGNYSFKLVDADTLDFCYTETASPRATCGRLTRQK</sequence>
<organism evidence="2 3">
    <name type="scientific">Ancylobacter novellus (strain ATCC 8093 / DSM 506 / JCM 20403 / CCM 1077 / IAM 12100 / NBRC 12443 / NCIMB 10456)</name>
    <name type="common">Starkeya novella</name>
    <dbReference type="NCBI Taxonomy" id="639283"/>
    <lineage>
        <taxon>Bacteria</taxon>
        <taxon>Pseudomonadati</taxon>
        <taxon>Pseudomonadota</taxon>
        <taxon>Alphaproteobacteria</taxon>
        <taxon>Hyphomicrobiales</taxon>
        <taxon>Xanthobacteraceae</taxon>
        <taxon>Ancylobacter</taxon>
    </lineage>
</organism>
<dbReference type="KEGG" id="sno:Snov_2259"/>
<evidence type="ECO:0000313" key="2">
    <source>
        <dbReference type="EMBL" id="ADH89555.1"/>
    </source>
</evidence>
<protein>
    <submittedName>
        <fullName evidence="2">Uncharacterized protein</fullName>
    </submittedName>
</protein>
<dbReference type="Proteomes" id="UP000006633">
    <property type="component" value="Chromosome"/>
</dbReference>
<accession>D7A292</accession>
<evidence type="ECO:0000313" key="3">
    <source>
        <dbReference type="Proteomes" id="UP000006633"/>
    </source>
</evidence>
<feature type="signal peptide" evidence="1">
    <location>
        <begin position="1"/>
        <end position="26"/>
    </location>
</feature>
<keyword evidence="1" id="KW-0732">Signal</keyword>
<dbReference type="AlphaFoldDB" id="D7A292"/>
<proteinExistence type="predicted"/>
<name>D7A292_ANCN5</name>
<keyword evidence="3" id="KW-1185">Reference proteome</keyword>
<gene>
    <name evidence="2" type="ordered locus">Snov_2259</name>
</gene>
<dbReference type="HOGENOM" id="CLU_1884513_0_0_5"/>
<dbReference type="EMBL" id="CP002026">
    <property type="protein sequence ID" value="ADH89555.1"/>
    <property type="molecule type" value="Genomic_DNA"/>
</dbReference>
<reference evidence="2 3" key="1">
    <citation type="journal article" date="2012" name="Stand. Genomic Sci.">
        <title>Complete genome sequence of the facultatively chemolithoautotrophic and methylotrophic alpha Proteobacterium Starkeya novella type strain (ATCC 8093(T)).</title>
        <authorList>
            <person name="Kappler U."/>
            <person name="Davenport K."/>
            <person name="Beatson S."/>
            <person name="Lucas S."/>
            <person name="Lapidus A."/>
            <person name="Copeland A."/>
            <person name="Berry K.W."/>
            <person name="Glavina Del Rio T."/>
            <person name="Hammon N."/>
            <person name="Dalin E."/>
            <person name="Tice H."/>
            <person name="Pitluck S."/>
            <person name="Richardson P."/>
            <person name="Bruce D."/>
            <person name="Goodwin L.A."/>
            <person name="Han C."/>
            <person name="Tapia R."/>
            <person name="Detter J.C."/>
            <person name="Chang Y.J."/>
            <person name="Jeffries C.D."/>
            <person name="Land M."/>
            <person name="Hauser L."/>
            <person name="Kyrpides N.C."/>
            <person name="Goker M."/>
            <person name="Ivanova N."/>
            <person name="Klenk H.P."/>
            <person name="Woyke T."/>
        </authorList>
    </citation>
    <scope>NUCLEOTIDE SEQUENCE [LARGE SCALE GENOMIC DNA]</scope>
    <source>
        <strain evidence="3">ATCC 8093 / DSM 506 / JCM 20403 / CCM 1077 / IAM 12100 / NBRC 12443 / NCIMB 10456</strain>
    </source>
</reference>